<name>A0ABQ9NY99_9PEZI</name>
<evidence type="ECO:0000313" key="6">
    <source>
        <dbReference type="Proteomes" id="UP001172684"/>
    </source>
</evidence>
<dbReference type="GO" id="GO:0006508">
    <property type="term" value="P:proteolysis"/>
    <property type="evidence" value="ECO:0007669"/>
    <property type="project" value="UniProtKB-KW"/>
</dbReference>
<feature type="region of interest" description="Disordered" evidence="2">
    <location>
        <begin position="259"/>
        <end position="322"/>
    </location>
</feature>
<dbReference type="Proteomes" id="UP001172684">
    <property type="component" value="Unassembled WGS sequence"/>
</dbReference>
<feature type="domain" description="Rhodanese" evidence="3">
    <location>
        <begin position="433"/>
        <end position="563"/>
    </location>
</feature>
<feature type="region of interest" description="Disordered" evidence="2">
    <location>
        <begin position="1"/>
        <end position="21"/>
    </location>
</feature>
<feature type="compositionally biased region" description="Polar residues" evidence="2">
    <location>
        <begin position="289"/>
        <end position="306"/>
    </location>
</feature>
<comment type="similarity">
    <text evidence="1">Belongs to the peptidase C19 family.</text>
</comment>
<evidence type="ECO:0000259" key="3">
    <source>
        <dbReference type="PROSITE" id="PS50206"/>
    </source>
</evidence>
<feature type="compositionally biased region" description="Low complexity" evidence="2">
    <location>
        <begin position="132"/>
        <end position="143"/>
    </location>
</feature>
<dbReference type="InterPro" id="IPR036873">
    <property type="entry name" value="Rhodanese-like_dom_sf"/>
</dbReference>
<dbReference type="PROSITE" id="PS50206">
    <property type="entry name" value="RHODANESE_3"/>
    <property type="match status" value="1"/>
</dbReference>
<dbReference type="Pfam" id="PF00443">
    <property type="entry name" value="UCH"/>
    <property type="match status" value="1"/>
</dbReference>
<proteinExistence type="inferred from homology"/>
<dbReference type="PANTHER" id="PTHR21646">
    <property type="entry name" value="UBIQUITIN CARBOXYL-TERMINAL HYDROLASE"/>
    <property type="match status" value="1"/>
</dbReference>
<organism evidence="5 6">
    <name type="scientific">Coniosporium apollinis</name>
    <dbReference type="NCBI Taxonomy" id="61459"/>
    <lineage>
        <taxon>Eukaryota</taxon>
        <taxon>Fungi</taxon>
        <taxon>Dikarya</taxon>
        <taxon>Ascomycota</taxon>
        <taxon>Pezizomycotina</taxon>
        <taxon>Dothideomycetes</taxon>
        <taxon>Dothideomycetes incertae sedis</taxon>
        <taxon>Coniosporium</taxon>
    </lineage>
</organism>
<dbReference type="Gene3D" id="3.90.70.10">
    <property type="entry name" value="Cysteine proteinases"/>
    <property type="match status" value="1"/>
</dbReference>
<feature type="compositionally biased region" description="Basic and acidic residues" evidence="2">
    <location>
        <begin position="614"/>
        <end position="623"/>
    </location>
</feature>
<reference evidence="5" key="1">
    <citation type="submission" date="2022-10" db="EMBL/GenBank/DDBJ databases">
        <title>Culturing micro-colonial fungi from biological soil crusts in the Mojave desert and describing Neophaeococcomyces mojavensis, and introducing the new genera and species Taxawa tesnikishii.</title>
        <authorList>
            <person name="Kurbessoian T."/>
            <person name="Stajich J.E."/>
        </authorList>
    </citation>
    <scope>NUCLEOTIDE SEQUENCE</scope>
    <source>
        <strain evidence="5">TK_1</strain>
    </source>
</reference>
<evidence type="ECO:0000259" key="4">
    <source>
        <dbReference type="PROSITE" id="PS50235"/>
    </source>
</evidence>
<keyword evidence="5" id="KW-0378">Hydrolase</keyword>
<dbReference type="CDD" id="cd02674">
    <property type="entry name" value="Peptidase_C19R"/>
    <property type="match status" value="1"/>
</dbReference>
<dbReference type="InterPro" id="IPR001394">
    <property type="entry name" value="Peptidase_C19_UCH"/>
</dbReference>
<feature type="region of interest" description="Disordered" evidence="2">
    <location>
        <begin position="128"/>
        <end position="244"/>
    </location>
</feature>
<feature type="compositionally biased region" description="Acidic residues" evidence="2">
    <location>
        <begin position="635"/>
        <end position="646"/>
    </location>
</feature>
<feature type="region of interest" description="Disordered" evidence="2">
    <location>
        <begin position="607"/>
        <end position="648"/>
    </location>
</feature>
<dbReference type="PANTHER" id="PTHR21646:SF23">
    <property type="entry name" value="UBIQUITIN CARBOXYL-TERMINAL HYDROLASE USP2"/>
    <property type="match status" value="1"/>
</dbReference>
<dbReference type="EMBL" id="JAPDRL010000013">
    <property type="protein sequence ID" value="KAJ9667340.1"/>
    <property type="molecule type" value="Genomic_DNA"/>
</dbReference>
<dbReference type="InterPro" id="IPR001763">
    <property type="entry name" value="Rhodanese-like_dom"/>
</dbReference>
<dbReference type="InterPro" id="IPR028889">
    <property type="entry name" value="USP"/>
</dbReference>
<evidence type="ECO:0000256" key="2">
    <source>
        <dbReference type="SAM" id="MobiDB-lite"/>
    </source>
</evidence>
<dbReference type="GO" id="GO:0004843">
    <property type="term" value="F:cysteine-type deubiquitinase activity"/>
    <property type="evidence" value="ECO:0007669"/>
    <property type="project" value="UniProtKB-EC"/>
</dbReference>
<keyword evidence="5" id="KW-0645">Protease</keyword>
<protein>
    <submittedName>
        <fullName evidence="5">Ubiquitin-specific protease doa4</fullName>
        <ecNumber evidence="5">3.4.19.12</ecNumber>
    </submittedName>
</protein>
<dbReference type="InterPro" id="IPR018200">
    <property type="entry name" value="USP_CS"/>
</dbReference>
<sequence length="1124" mass="126132">MNGYGHGATDAGGRPSRPPTDIRDLELQAQSRINPYATIGHLLAEAEQSCRQAEALLTFRRPQEAYVEYLVAYEIVVKVIARHKDLPLLKGDRGRLYQSYKLLTQKLYAQQERFENIREIIAKESKREDAQRAAPYARDAAQPRVSVPVSRHADKVAEATGAPYQDNPRYSMPDPPNPSSYYDDSLLSPRTSVEVSAASGRSTPTNYSGSSVSRPPVHPKPQALHGRALGTNGAGANGSQASGDALSERFARLRANDQGVTGFTGARPDSQGSQFSASGGSVKMPSPADYNSVSSFSSLRPTTTAPPSGRPMGPRDMSAEVGPPYPPKVPLDNGFSTALPEAPTPAYNPARNMSTPSSINPPRSTVRSIVGTGGRSNSMAASGAMPHPPGANGDLDHYFQGAGSARPGSNRRKSVHLPRESQITARKLYDYLNMYRVLLIDVRTREEFDNGHIFCNSILCVEPAALRPHMSAEELADALVLSPEEAQIFFDRRHEYDLVVYYDQDTPSVEFLDRYNRTDSELTLKYLFDALYEFNEEKPLQRPPILLKGGIEAWADLLGNSALKATDTAAIVSLQRAGRSGRPMARGAGAISSSKYYLQRRRTREYNPLDAEEEQKWRERARTEQAALEQRPDALEEDGDYEDGEQSPDYFRTTEDFLRRFPDAAAVEQQSMASQPPRAPPPPIPQYHAPTIPSMPSRPAPTAPRVSYSGVYDRAAGSYATSDRSSYLQHYVPPNEVFQTARLPRTGLINFGSTCYMNSTIQCLSATLPLTAKFKNDSFRKDLQPDNWKGSKGILAEHYRILLDNLWKNDVQACRPTTFRSLCARLNREWGLDRQQDAKEFFDFLIDFIHEDLNSHWARPPMRALTEKEEAMREKMPKPYAALVEWGRYINREKSIITDCFAGQHASQLRCTTCRNTSTTYEAFYSISVEIPRSGTADIRDCLRSYCAEEMLSGDEVWRCPHCKKEREATKQITLTRAPKHLVVHFKRFSASHQEKARKVRTPIEFPLHGLDLSPYMLPPPSPEETAYIERAHGPESLQMNFRIDEAMKPPYIYNAYAVMRHLGTTMTSGHYIAMVKDPGRGCWREYNDERTRDFDPAALRGQDRLQNEQAYIVFYERQSLSQR</sequence>
<dbReference type="InterPro" id="IPR050185">
    <property type="entry name" value="Ub_carboxyl-term_hydrolase"/>
</dbReference>
<gene>
    <name evidence="5" type="primary">DOA4</name>
    <name evidence="5" type="ORF">H2201_002541</name>
</gene>
<feature type="compositionally biased region" description="Polar residues" evidence="2">
    <location>
        <begin position="188"/>
        <end position="213"/>
    </location>
</feature>
<dbReference type="SUPFAM" id="SSF52821">
    <property type="entry name" value="Rhodanese/Cell cycle control phosphatase"/>
    <property type="match status" value="1"/>
</dbReference>
<dbReference type="PROSITE" id="PS50235">
    <property type="entry name" value="USP_3"/>
    <property type="match status" value="1"/>
</dbReference>
<dbReference type="InterPro" id="IPR038765">
    <property type="entry name" value="Papain-like_cys_pep_sf"/>
</dbReference>
<dbReference type="PROSITE" id="PS00972">
    <property type="entry name" value="USP_1"/>
    <property type="match status" value="1"/>
</dbReference>
<feature type="compositionally biased region" description="Low complexity" evidence="2">
    <location>
        <begin position="270"/>
        <end position="281"/>
    </location>
</feature>
<dbReference type="Gene3D" id="3.40.250.10">
    <property type="entry name" value="Rhodanese-like domain"/>
    <property type="match status" value="1"/>
</dbReference>
<evidence type="ECO:0000256" key="1">
    <source>
        <dbReference type="ARBA" id="ARBA00009085"/>
    </source>
</evidence>
<dbReference type="SUPFAM" id="SSF54001">
    <property type="entry name" value="Cysteine proteinases"/>
    <property type="match status" value="1"/>
</dbReference>
<evidence type="ECO:0000313" key="5">
    <source>
        <dbReference type="EMBL" id="KAJ9667340.1"/>
    </source>
</evidence>
<feature type="domain" description="USP" evidence="4">
    <location>
        <begin position="746"/>
        <end position="1119"/>
    </location>
</feature>
<comment type="caution">
    <text evidence="5">The sequence shown here is derived from an EMBL/GenBank/DDBJ whole genome shotgun (WGS) entry which is preliminary data.</text>
</comment>
<accession>A0ABQ9NY99</accession>
<feature type="region of interest" description="Disordered" evidence="2">
    <location>
        <begin position="371"/>
        <end position="418"/>
    </location>
</feature>
<dbReference type="EC" id="3.4.19.12" evidence="5"/>
<keyword evidence="6" id="KW-1185">Reference proteome</keyword>